<reference evidence="3 5" key="2">
    <citation type="submission" date="2023-09" db="EMBL/GenBank/DDBJ databases">
        <title>Complete-Gapless Cercospora beticola genome.</title>
        <authorList>
            <person name="Wyatt N.A."/>
            <person name="Spanner R.E."/>
            <person name="Bolton M.D."/>
        </authorList>
    </citation>
    <scope>NUCLEOTIDE SEQUENCE [LARGE SCALE GENOMIC DNA]</scope>
    <source>
        <strain evidence="3">Cb09-40</strain>
    </source>
</reference>
<dbReference type="Proteomes" id="UP001302367">
    <property type="component" value="Chromosome 8"/>
</dbReference>
<dbReference type="InterPro" id="IPR032710">
    <property type="entry name" value="NTF2-like_dom_sf"/>
</dbReference>
<evidence type="ECO:0000313" key="4">
    <source>
        <dbReference type="Proteomes" id="UP000230605"/>
    </source>
</evidence>
<name>A0A2G5HV31_CERBT</name>
<dbReference type="GO" id="GO:0030638">
    <property type="term" value="P:polyketide metabolic process"/>
    <property type="evidence" value="ECO:0007669"/>
    <property type="project" value="InterPro"/>
</dbReference>
<proteinExistence type="predicted"/>
<feature type="region of interest" description="Disordered" evidence="1">
    <location>
        <begin position="342"/>
        <end position="387"/>
    </location>
</feature>
<organism evidence="2 4">
    <name type="scientific">Cercospora beticola</name>
    <name type="common">Sugarbeet leaf spot fungus</name>
    <dbReference type="NCBI Taxonomy" id="122368"/>
    <lineage>
        <taxon>Eukaryota</taxon>
        <taxon>Fungi</taxon>
        <taxon>Dikarya</taxon>
        <taxon>Ascomycota</taxon>
        <taxon>Pezizomycotina</taxon>
        <taxon>Dothideomycetes</taxon>
        <taxon>Dothideomycetidae</taxon>
        <taxon>Mycosphaerellales</taxon>
        <taxon>Mycosphaerellaceae</taxon>
        <taxon>Cercospora</taxon>
    </lineage>
</organism>
<dbReference type="OrthoDB" id="5440at2759"/>
<evidence type="ECO:0000313" key="3">
    <source>
        <dbReference type="EMBL" id="WPB07453.1"/>
    </source>
</evidence>
<dbReference type="InterPro" id="IPR009959">
    <property type="entry name" value="Cyclase_SnoaL-like"/>
</dbReference>
<reference evidence="2 4" key="1">
    <citation type="submission" date="2015-10" db="EMBL/GenBank/DDBJ databases">
        <title>The cercosporin biosynthetic gene cluster was horizontally transferred to several fungal lineages and shown to be expanded in Cercospora beticola based on microsynteny with recipient genomes.</title>
        <authorList>
            <person name="De Jonge R."/>
            <person name="Ebert M.K."/>
            <person name="Suttle J.C."/>
            <person name="Jurick Ii W.M."/>
            <person name="Secor G.A."/>
            <person name="Thomma B.P."/>
            <person name="Van De Peer Y."/>
            <person name="Bolton M.D."/>
        </authorList>
    </citation>
    <scope>NUCLEOTIDE SEQUENCE [LARGE SCALE GENOMIC DNA]</scope>
    <source>
        <strain evidence="2 4">09-40</strain>
    </source>
</reference>
<evidence type="ECO:0000313" key="2">
    <source>
        <dbReference type="EMBL" id="PIA96092.1"/>
    </source>
</evidence>
<dbReference type="PANTHER" id="PTHR38436">
    <property type="entry name" value="POLYKETIDE CYCLASE SNOAL-LIKE DOMAIN"/>
    <property type="match status" value="1"/>
</dbReference>
<dbReference type="EMBL" id="LKMD01000103">
    <property type="protein sequence ID" value="PIA96092.1"/>
    <property type="molecule type" value="Genomic_DNA"/>
</dbReference>
<gene>
    <name evidence="2" type="ORF">CB0940_10725</name>
    <name evidence="3" type="ORF">RHO25_012114</name>
</gene>
<accession>A0A2G5HV31</accession>
<sequence>MSSFLSFDNFKKRLPVTVTADDDEFDEDILNHLREEGFDVTYLPFDPSNPKPYLNQLKHLADDLELGETYSMIAFNQAAAVCLDFHLKPQPKLNSLICYYPNHLPSPKATYPTQLQVLVHLAGNQPFAPAGVKSYHYKNALVGFAERDLDTWDGVAGGLSWTRTIGCLRRGFKKEVDLEPMKESYSDQVFGKKSAEGVAGMMVPDSYMNCVPTMTGGIGQQDLFIFYRDYFIPKNPPSLSIRLVSRTIGTDQVVDEMVLSFKHTQEVPWLLPGVKATNKVVHIAVVSIVALRGGRLVHEHLYWDQASVLVQVGLLDPKLVPKPFQSQGLKRLPVSGSEAAAKVLNEESRPSNELIPDWKQSMSKQGSQALPQRPKQAANGGKGAPSS</sequence>
<evidence type="ECO:0000256" key="1">
    <source>
        <dbReference type="SAM" id="MobiDB-lite"/>
    </source>
</evidence>
<dbReference type="EMBL" id="CP134191">
    <property type="protein sequence ID" value="WPB07453.1"/>
    <property type="molecule type" value="Genomic_DNA"/>
</dbReference>
<dbReference type="Gene3D" id="3.10.450.50">
    <property type="match status" value="1"/>
</dbReference>
<protein>
    <recommendedName>
        <fullName evidence="6">SnoaL-like domain-containing protein</fullName>
    </recommendedName>
</protein>
<dbReference type="Proteomes" id="UP000230605">
    <property type="component" value="Chromosome 8"/>
</dbReference>
<evidence type="ECO:0000313" key="5">
    <source>
        <dbReference type="Proteomes" id="UP001302367"/>
    </source>
</evidence>
<evidence type="ECO:0008006" key="6">
    <source>
        <dbReference type="Google" id="ProtNLM"/>
    </source>
</evidence>
<dbReference type="SUPFAM" id="SSF54427">
    <property type="entry name" value="NTF2-like"/>
    <property type="match status" value="1"/>
</dbReference>
<dbReference type="AlphaFoldDB" id="A0A2G5HV31"/>
<feature type="compositionally biased region" description="Polar residues" evidence="1">
    <location>
        <begin position="360"/>
        <end position="370"/>
    </location>
</feature>
<keyword evidence="5" id="KW-1185">Reference proteome</keyword>
<dbReference type="PANTHER" id="PTHR38436:SF3">
    <property type="entry name" value="CARBOXYMETHYLENEBUTENOLIDASE-RELATED"/>
    <property type="match status" value="1"/>
</dbReference>